<dbReference type="GeneID" id="54556232"/>
<gene>
    <name evidence="2" type="ORF">EI97DRAFT_76985</name>
</gene>
<dbReference type="RefSeq" id="XP_033653029.1">
    <property type="nucleotide sequence ID" value="XM_033803057.1"/>
</dbReference>
<reference evidence="2" key="1">
    <citation type="journal article" date="2020" name="Stud. Mycol.">
        <title>101 Dothideomycetes genomes: a test case for predicting lifestyles and emergence of pathogens.</title>
        <authorList>
            <person name="Haridas S."/>
            <person name="Albert R."/>
            <person name="Binder M."/>
            <person name="Bloem J."/>
            <person name="Labutti K."/>
            <person name="Salamov A."/>
            <person name="Andreopoulos B."/>
            <person name="Baker S."/>
            <person name="Barry K."/>
            <person name="Bills G."/>
            <person name="Bluhm B."/>
            <person name="Cannon C."/>
            <person name="Castanera R."/>
            <person name="Culley D."/>
            <person name="Daum C."/>
            <person name="Ezra D."/>
            <person name="Gonzalez J."/>
            <person name="Henrissat B."/>
            <person name="Kuo A."/>
            <person name="Liang C."/>
            <person name="Lipzen A."/>
            <person name="Lutzoni F."/>
            <person name="Magnuson J."/>
            <person name="Mondo S."/>
            <person name="Nolan M."/>
            <person name="Ohm R."/>
            <person name="Pangilinan J."/>
            <person name="Park H.-J."/>
            <person name="Ramirez L."/>
            <person name="Alfaro M."/>
            <person name="Sun H."/>
            <person name="Tritt A."/>
            <person name="Yoshinaga Y."/>
            <person name="Zwiers L.-H."/>
            <person name="Turgeon B."/>
            <person name="Goodwin S."/>
            <person name="Spatafora J."/>
            <person name="Crous P."/>
            <person name="Grigoriev I."/>
        </authorList>
    </citation>
    <scope>NUCLEOTIDE SEQUENCE</scope>
    <source>
        <strain evidence="2">CBS 379.55</strain>
    </source>
</reference>
<dbReference type="EMBL" id="ML986497">
    <property type="protein sequence ID" value="KAF2275490.1"/>
    <property type="molecule type" value="Genomic_DNA"/>
</dbReference>
<keyword evidence="3" id="KW-1185">Reference proteome</keyword>
<evidence type="ECO:0000313" key="3">
    <source>
        <dbReference type="Proteomes" id="UP000800097"/>
    </source>
</evidence>
<evidence type="ECO:0000313" key="2">
    <source>
        <dbReference type="EMBL" id="KAF2275490.1"/>
    </source>
</evidence>
<feature type="region of interest" description="Disordered" evidence="1">
    <location>
        <begin position="296"/>
        <end position="339"/>
    </location>
</feature>
<name>A0A6A6JFT6_WESOR</name>
<feature type="region of interest" description="Disordered" evidence="1">
    <location>
        <begin position="101"/>
        <end position="139"/>
    </location>
</feature>
<accession>A0A6A6JFT6</accession>
<protein>
    <submittedName>
        <fullName evidence="2">Uncharacterized protein</fullName>
    </submittedName>
</protein>
<feature type="compositionally biased region" description="Acidic residues" evidence="1">
    <location>
        <begin position="305"/>
        <end position="323"/>
    </location>
</feature>
<proteinExistence type="predicted"/>
<evidence type="ECO:0000256" key="1">
    <source>
        <dbReference type="SAM" id="MobiDB-lite"/>
    </source>
</evidence>
<sequence>MTATHPIVGFKPQGPVAEKSGGCSVVEGQLDTVSKHHMETTISVLRLQSTTPPSAQEHPNAEFITQFFLKAAKNRLQGGIVNSSTLLIPSKVAADRRAGVQAKTTEQTSPLRPEGGLAPATIPEVQNSHESKQEAHTSANYEAEAANLEMADNHSNSTPVHTPATTAASTIDEIDSSIHTLDEGIDSDVIILPLDASLPGHEDTCIEEADFITTKSHFYPSIFNDEDHDTTTITPQQCESREDTSSYAVADMMLGSFVDQSCDAETGVIAQEISHHSHQGPLNIEATAVTKDPFVLPLGNGDTHADDDTDDIQSAESPVEEAMEASAIESYGQDTLSGK</sequence>
<organism evidence="2 3">
    <name type="scientific">Westerdykella ornata</name>
    <dbReference type="NCBI Taxonomy" id="318751"/>
    <lineage>
        <taxon>Eukaryota</taxon>
        <taxon>Fungi</taxon>
        <taxon>Dikarya</taxon>
        <taxon>Ascomycota</taxon>
        <taxon>Pezizomycotina</taxon>
        <taxon>Dothideomycetes</taxon>
        <taxon>Pleosporomycetidae</taxon>
        <taxon>Pleosporales</taxon>
        <taxon>Sporormiaceae</taxon>
        <taxon>Westerdykella</taxon>
    </lineage>
</organism>
<dbReference type="AlphaFoldDB" id="A0A6A6JFT6"/>
<dbReference type="Proteomes" id="UP000800097">
    <property type="component" value="Unassembled WGS sequence"/>
</dbReference>